<sequence>MIVLSALGAGAQQVDTSRLFREITEVQAMFRDKELAFDMRYTYADESRPLAIIDSAKGKMEMTKAGSRYELSNVVCVNNNRYVIVLFKDDKLMYLSKAFFMTPADPFQQMRAMIGQGSVRKFSVEKTADGKKLQLEFDPQGPCRKIELETNPVDGVVKKIRYTIRTEMIRGGSLGQISTEHAGDFGEHVVVSMYFEKYRKPEWSAAQFDEKNFFFREGEELKTTAAYQDYTIFKASTNL</sequence>
<accession>A0ABS3Y8Z3</accession>
<keyword evidence="2" id="KW-1185">Reference proteome</keyword>
<evidence type="ECO:0000313" key="2">
    <source>
        <dbReference type="Proteomes" id="UP000679126"/>
    </source>
</evidence>
<reference evidence="2" key="1">
    <citation type="submission" date="2021-03" db="EMBL/GenBank/DDBJ databases">
        <title>Assistant Professor.</title>
        <authorList>
            <person name="Huq M.A."/>
        </authorList>
    </citation>
    <scope>NUCLEOTIDE SEQUENCE [LARGE SCALE GENOMIC DNA]</scope>
    <source>
        <strain evidence="2">MAH-28</strain>
    </source>
</reference>
<dbReference type="RefSeq" id="WP_209143071.1">
    <property type="nucleotide sequence ID" value="NZ_JAGHKP010000001.1"/>
</dbReference>
<comment type="caution">
    <text evidence="1">The sequence shown here is derived from an EMBL/GenBank/DDBJ whole genome shotgun (WGS) entry which is preliminary data.</text>
</comment>
<evidence type="ECO:0000313" key="1">
    <source>
        <dbReference type="EMBL" id="MBO9151153.1"/>
    </source>
</evidence>
<protein>
    <recommendedName>
        <fullName evidence="3">Outer membrane lipoprotein-sorting protein</fullName>
    </recommendedName>
</protein>
<evidence type="ECO:0008006" key="3">
    <source>
        <dbReference type="Google" id="ProtNLM"/>
    </source>
</evidence>
<organism evidence="1 2">
    <name type="scientific">Chitinophaga chungangae</name>
    <dbReference type="NCBI Taxonomy" id="2821488"/>
    <lineage>
        <taxon>Bacteria</taxon>
        <taxon>Pseudomonadati</taxon>
        <taxon>Bacteroidota</taxon>
        <taxon>Chitinophagia</taxon>
        <taxon>Chitinophagales</taxon>
        <taxon>Chitinophagaceae</taxon>
        <taxon>Chitinophaga</taxon>
    </lineage>
</organism>
<name>A0ABS3Y8Z3_9BACT</name>
<dbReference type="EMBL" id="JAGHKP010000001">
    <property type="protein sequence ID" value="MBO9151153.1"/>
    <property type="molecule type" value="Genomic_DNA"/>
</dbReference>
<proteinExistence type="predicted"/>
<dbReference type="Proteomes" id="UP000679126">
    <property type="component" value="Unassembled WGS sequence"/>
</dbReference>
<gene>
    <name evidence="1" type="ORF">J7I43_02970</name>
</gene>